<feature type="coiled-coil region" evidence="7">
    <location>
        <begin position="386"/>
        <end position="413"/>
    </location>
</feature>
<name>N6TMA9_DENPD</name>
<dbReference type="EMBL" id="KB631973">
    <property type="protein sequence ID" value="ERL87552.1"/>
    <property type="molecule type" value="Genomic_DNA"/>
</dbReference>
<organism evidence="8">
    <name type="scientific">Dendroctonus ponderosae</name>
    <name type="common">Mountain pine beetle</name>
    <dbReference type="NCBI Taxonomy" id="77166"/>
    <lineage>
        <taxon>Eukaryota</taxon>
        <taxon>Metazoa</taxon>
        <taxon>Ecdysozoa</taxon>
        <taxon>Arthropoda</taxon>
        <taxon>Hexapoda</taxon>
        <taxon>Insecta</taxon>
        <taxon>Pterygota</taxon>
        <taxon>Neoptera</taxon>
        <taxon>Endopterygota</taxon>
        <taxon>Coleoptera</taxon>
        <taxon>Polyphaga</taxon>
        <taxon>Cucujiformia</taxon>
        <taxon>Curculionidae</taxon>
        <taxon>Scolytinae</taxon>
        <taxon>Dendroctonus</taxon>
    </lineage>
</organism>
<evidence type="ECO:0000256" key="7">
    <source>
        <dbReference type="SAM" id="Coils"/>
    </source>
</evidence>
<dbReference type="SUPFAM" id="SSF75704">
    <property type="entry name" value="Mitotic arrest deficient-like 1, Mad1"/>
    <property type="match status" value="1"/>
</dbReference>
<evidence type="ECO:0000256" key="6">
    <source>
        <dbReference type="ARBA" id="ARBA00023306"/>
    </source>
</evidence>
<evidence type="ECO:0000313" key="9">
    <source>
        <dbReference type="EMBL" id="ERL87552.1"/>
    </source>
</evidence>
<sequence length="746" mass="85878">MNATKVNETIIKIVRELHTVGNPNMAGPDKTPLKRTFSPCSLESSMDEGTPLKRLKRESTLNLSCRASPMEVNHMRHELRTAKATVLDLEHRIQQMHNARKAMEEVFDSETKSLKRQHEYDRKTIEELEDHLQTVRRRETAVKLELSEIKAKYEQLKVASDEEIMALEKEIADLKNDSHCANTEGSIESFKLKRKIEELQYVLHAAEADAEVQKKLAAELAKQLNEKNSTDIELEQANVELQKAKNQIRQLKMAKEDYLEAQQQAKSQAHKLAKFAEMEKENAQLKEDFARLKDNLKNKLLLEEEVHDLKNRLTKSKELEKRAAELRAKCDQNEMYLSEWKAVARGFCETTESDAVLPHLLRSAIERLQQQELSLTAEKVDFEGQLKSAQLAAKLAQSQLDKHQKHINDLKSTGEAKQTLIHRLQKKLLLISRERDSYRLQLDSYERDLTMVASCNDGAEPGSSIAQRQKERIDSLEKIIDGYRDLLAKLESDLQEAQPQLYAESVPVRQQQLSRLQDDVAKLRHENEQLREARDKLEIQLESLSEGEHDFMNEFQLAIKLPLVSGQDIVSEGQVVHLASNPFSEGVGRREQQLEQLKEENLRLKSKLKKMEEGIETSKLGDVSICPKEVQALKEQIKNNEKQTQRLKDYFKTSMQDFRNVIYMLFGYKIDRPSNSSIYKLRNMYAESADNILCFEVNQEGDLNLLENEFSATLGSMIDLHLIHQNSIPVFLSAITMDLFHQKTIT</sequence>
<dbReference type="GO" id="GO:0051315">
    <property type="term" value="P:attachment of mitotic spindle microtubules to kinetochore"/>
    <property type="evidence" value="ECO:0007669"/>
    <property type="project" value="TreeGrafter"/>
</dbReference>
<protein>
    <recommendedName>
        <fullName evidence="11">Mitotic spindle assembly checkpoint protein MAD1</fullName>
    </recommendedName>
</protein>
<dbReference type="AlphaFoldDB" id="N6TMA9"/>
<dbReference type="Gene3D" id="1.20.5.170">
    <property type="match status" value="1"/>
</dbReference>
<evidence type="ECO:0008006" key="11">
    <source>
        <dbReference type="Google" id="ProtNLM"/>
    </source>
</evidence>
<dbReference type="Gene3D" id="6.10.250.90">
    <property type="match status" value="1"/>
</dbReference>
<dbReference type="STRING" id="77166.N6TMA9"/>
<dbReference type="GO" id="GO:0000776">
    <property type="term" value="C:kinetochore"/>
    <property type="evidence" value="ECO:0007669"/>
    <property type="project" value="TreeGrafter"/>
</dbReference>
<dbReference type="Proteomes" id="UP000030742">
    <property type="component" value="Unassembled WGS sequence"/>
</dbReference>
<dbReference type="GO" id="GO:0072686">
    <property type="term" value="C:mitotic spindle"/>
    <property type="evidence" value="ECO:0007669"/>
    <property type="project" value="TreeGrafter"/>
</dbReference>
<dbReference type="OMA" id="RDFYKQM"/>
<dbReference type="OrthoDB" id="331602at2759"/>
<feature type="non-terminal residue" evidence="8">
    <location>
        <position position="1"/>
    </location>
</feature>
<proteinExistence type="inferred from homology"/>
<feature type="coiled-coil region" evidence="7">
    <location>
        <begin position="466"/>
        <end position="547"/>
    </location>
</feature>
<keyword evidence="6" id="KW-0131">Cell cycle</keyword>
<evidence type="ECO:0000313" key="8">
    <source>
        <dbReference type="EMBL" id="ENN81584.1"/>
    </source>
</evidence>
<dbReference type="PANTHER" id="PTHR23168:SF0">
    <property type="entry name" value="MITOTIC SPINDLE ASSEMBLY CHECKPOINT PROTEIN MAD1"/>
    <property type="match status" value="1"/>
</dbReference>
<dbReference type="GO" id="GO:0005635">
    <property type="term" value="C:nuclear envelope"/>
    <property type="evidence" value="ECO:0007669"/>
    <property type="project" value="TreeGrafter"/>
</dbReference>
<dbReference type="GO" id="GO:0007094">
    <property type="term" value="P:mitotic spindle assembly checkpoint signaling"/>
    <property type="evidence" value="ECO:0007669"/>
    <property type="project" value="InterPro"/>
</dbReference>
<evidence type="ECO:0000256" key="4">
    <source>
        <dbReference type="ARBA" id="ARBA00022776"/>
    </source>
</evidence>
<keyword evidence="3" id="KW-0132">Cell division</keyword>
<dbReference type="HOGENOM" id="CLU_393441_0_0_1"/>
<dbReference type="InterPro" id="IPR008672">
    <property type="entry name" value="Mad1"/>
</dbReference>
<accession>N6TMA9</accession>
<evidence type="ECO:0000256" key="2">
    <source>
        <dbReference type="ARBA" id="ARBA00008029"/>
    </source>
</evidence>
<comment type="similarity">
    <text evidence="2">Belongs to the MAD1 family.</text>
</comment>
<keyword evidence="5" id="KW-0539">Nucleus</keyword>
<feature type="coiled-coil region" evidence="7">
    <location>
        <begin position="86"/>
        <end position="329"/>
    </location>
</feature>
<keyword evidence="7" id="KW-0175">Coiled coil</keyword>
<dbReference type="EMBL" id="KB740084">
    <property type="protein sequence ID" value="ENN81584.1"/>
    <property type="molecule type" value="Genomic_DNA"/>
</dbReference>
<dbReference type="GO" id="GO:0051301">
    <property type="term" value="P:cell division"/>
    <property type="evidence" value="ECO:0007669"/>
    <property type="project" value="UniProtKB-KW"/>
</dbReference>
<dbReference type="Pfam" id="PF05557">
    <property type="entry name" value="MAD"/>
    <property type="match status" value="1"/>
</dbReference>
<evidence type="ECO:0000256" key="5">
    <source>
        <dbReference type="ARBA" id="ARBA00023242"/>
    </source>
</evidence>
<evidence type="ECO:0000313" key="10">
    <source>
        <dbReference type="Proteomes" id="UP000030742"/>
    </source>
</evidence>
<comment type="subcellular location">
    <subcellularLocation>
        <location evidence="1">Nucleus</location>
    </subcellularLocation>
</comment>
<dbReference type="Gene3D" id="3.30.457.60">
    <property type="match status" value="1"/>
</dbReference>
<feature type="coiled-coil region" evidence="7">
    <location>
        <begin position="587"/>
        <end position="650"/>
    </location>
</feature>
<reference evidence="8 10" key="1">
    <citation type="journal article" date="2013" name="Genome Biol.">
        <title>Draft genome of the mountain pine beetle, Dendroctonus ponderosae Hopkins, a major forest pest.</title>
        <authorList>
            <person name="Keeling C.I."/>
            <person name="Yuen M.M."/>
            <person name="Liao N.Y."/>
            <person name="Docking T.R."/>
            <person name="Chan S.K."/>
            <person name="Taylor G.A."/>
            <person name="Palmquist D.L."/>
            <person name="Jackman S.D."/>
            <person name="Nguyen A."/>
            <person name="Li M."/>
            <person name="Henderson H."/>
            <person name="Janes J.K."/>
            <person name="Zhao Y."/>
            <person name="Pandoh P."/>
            <person name="Moore R."/>
            <person name="Sperling F.A."/>
            <person name="Huber D.P."/>
            <person name="Birol I."/>
            <person name="Jones S.J."/>
            <person name="Bohlmann J."/>
        </authorList>
    </citation>
    <scope>NUCLEOTIDE SEQUENCE</scope>
</reference>
<gene>
    <name evidence="9" type="ORF">D910_04943</name>
    <name evidence="8" type="ORF">YQE_02019</name>
</gene>
<evidence type="ECO:0000256" key="3">
    <source>
        <dbReference type="ARBA" id="ARBA00022618"/>
    </source>
</evidence>
<keyword evidence="4" id="KW-0498">Mitosis</keyword>
<evidence type="ECO:0000256" key="1">
    <source>
        <dbReference type="ARBA" id="ARBA00004123"/>
    </source>
</evidence>
<dbReference type="PANTHER" id="PTHR23168">
    <property type="entry name" value="MITOTIC SPINDLE ASSEMBLY CHECKPOINT PROTEIN MAD1 MITOTIC ARREST DEFICIENT-LIKE PROTEIN 1"/>
    <property type="match status" value="1"/>
</dbReference>